<dbReference type="Proteomes" id="UP000814033">
    <property type="component" value="Unassembled WGS sequence"/>
</dbReference>
<reference evidence="1" key="2">
    <citation type="journal article" date="2022" name="New Phytol.">
        <title>Evolutionary transition to the ectomycorrhizal habit in the genomes of a hyperdiverse lineage of mushroom-forming fungi.</title>
        <authorList>
            <person name="Looney B."/>
            <person name="Miyauchi S."/>
            <person name="Morin E."/>
            <person name="Drula E."/>
            <person name="Courty P.E."/>
            <person name="Kohler A."/>
            <person name="Kuo A."/>
            <person name="LaButti K."/>
            <person name="Pangilinan J."/>
            <person name="Lipzen A."/>
            <person name="Riley R."/>
            <person name="Andreopoulos W."/>
            <person name="He G."/>
            <person name="Johnson J."/>
            <person name="Nolan M."/>
            <person name="Tritt A."/>
            <person name="Barry K.W."/>
            <person name="Grigoriev I.V."/>
            <person name="Nagy L.G."/>
            <person name="Hibbett D."/>
            <person name="Henrissat B."/>
            <person name="Matheny P.B."/>
            <person name="Labbe J."/>
            <person name="Martin F.M."/>
        </authorList>
    </citation>
    <scope>NUCLEOTIDE SEQUENCE</scope>
    <source>
        <strain evidence="1">FP105234-sp</strain>
    </source>
</reference>
<reference evidence="1" key="1">
    <citation type="submission" date="2021-02" db="EMBL/GenBank/DDBJ databases">
        <authorList>
            <consortium name="DOE Joint Genome Institute"/>
            <person name="Ahrendt S."/>
            <person name="Looney B.P."/>
            <person name="Miyauchi S."/>
            <person name="Morin E."/>
            <person name="Drula E."/>
            <person name="Courty P.E."/>
            <person name="Chicoki N."/>
            <person name="Fauchery L."/>
            <person name="Kohler A."/>
            <person name="Kuo A."/>
            <person name="Labutti K."/>
            <person name="Pangilinan J."/>
            <person name="Lipzen A."/>
            <person name="Riley R."/>
            <person name="Andreopoulos W."/>
            <person name="He G."/>
            <person name="Johnson J."/>
            <person name="Barry K.W."/>
            <person name="Grigoriev I.V."/>
            <person name="Nagy L."/>
            <person name="Hibbett D."/>
            <person name="Henrissat B."/>
            <person name="Matheny P.B."/>
            <person name="Labbe J."/>
            <person name="Martin F."/>
        </authorList>
    </citation>
    <scope>NUCLEOTIDE SEQUENCE</scope>
    <source>
        <strain evidence="1">FP105234-sp</strain>
    </source>
</reference>
<organism evidence="1 2">
    <name type="scientific">Auriscalpium vulgare</name>
    <dbReference type="NCBI Taxonomy" id="40419"/>
    <lineage>
        <taxon>Eukaryota</taxon>
        <taxon>Fungi</taxon>
        <taxon>Dikarya</taxon>
        <taxon>Basidiomycota</taxon>
        <taxon>Agaricomycotina</taxon>
        <taxon>Agaricomycetes</taxon>
        <taxon>Russulales</taxon>
        <taxon>Auriscalpiaceae</taxon>
        <taxon>Auriscalpium</taxon>
    </lineage>
</organism>
<protein>
    <submittedName>
        <fullName evidence="1">Kinase-like protein</fullName>
    </submittedName>
</protein>
<proteinExistence type="predicted"/>
<dbReference type="EMBL" id="MU275993">
    <property type="protein sequence ID" value="KAI0044126.1"/>
    <property type="molecule type" value="Genomic_DNA"/>
</dbReference>
<comment type="caution">
    <text evidence="1">The sequence shown here is derived from an EMBL/GenBank/DDBJ whole genome shotgun (WGS) entry which is preliminary data.</text>
</comment>
<accession>A0ACB8RIV1</accession>
<evidence type="ECO:0000313" key="2">
    <source>
        <dbReference type="Proteomes" id="UP000814033"/>
    </source>
</evidence>
<gene>
    <name evidence="1" type="ORF">FA95DRAFT_1545562</name>
</gene>
<keyword evidence="2" id="KW-1185">Reference proteome</keyword>
<sequence>MEQLHSINVVHRDIKPQNIFVSASGHVCLGDFGLAAHPYISSRDSLADIVMTDLAGTPYRMAPELFADHPAYDYNVDIWMYGLVILDLFIGRRDGKSFFQINGPGSRESDMGMCAILTKDIEAGLERYVDGLEAKSLLRMLLSRHPADRPTISEIKNDPFFAPIDWELCAARGYNMLHRPSRPVPNKECNIPRKPCRETQNFVFGCQMSWNCPSFLLADTPLWSVDRTST</sequence>
<evidence type="ECO:0000313" key="1">
    <source>
        <dbReference type="EMBL" id="KAI0044126.1"/>
    </source>
</evidence>
<name>A0ACB8RIV1_9AGAM</name>